<sequence length="43" mass="4428">MLLLRRCIDILAELPAAERAKLPGISAPGAAQSLAGAVVDRTV</sequence>
<gene>
    <name evidence="1" type="ORF">WKI71_00300</name>
</gene>
<protein>
    <submittedName>
        <fullName evidence="1">Uncharacterized protein</fullName>
    </submittedName>
</protein>
<dbReference type="EMBL" id="JBBKAK010000001">
    <property type="protein sequence ID" value="MEJ8667551.1"/>
    <property type="molecule type" value="Genomic_DNA"/>
</dbReference>
<dbReference type="Proteomes" id="UP001376459">
    <property type="component" value="Unassembled WGS sequence"/>
</dbReference>
<accession>A0ABU8UF69</accession>
<evidence type="ECO:0000313" key="2">
    <source>
        <dbReference type="Proteomes" id="UP001376459"/>
    </source>
</evidence>
<proteinExistence type="predicted"/>
<evidence type="ECO:0000313" key="1">
    <source>
        <dbReference type="EMBL" id="MEJ8667551.1"/>
    </source>
</evidence>
<comment type="caution">
    <text evidence="1">The sequence shown here is derived from an EMBL/GenBank/DDBJ whole genome shotgun (WGS) entry which is preliminary data.</text>
</comment>
<reference evidence="1 2" key="1">
    <citation type="submission" date="2024-03" db="EMBL/GenBank/DDBJ databases">
        <title>Novel Streptomyces species of biotechnological and ecological value are a feature of Machair soil.</title>
        <authorList>
            <person name="Prole J.R."/>
            <person name="Goodfellow M."/>
            <person name="Allenby N."/>
            <person name="Ward A.C."/>
        </authorList>
    </citation>
    <scope>NUCLEOTIDE SEQUENCE [LARGE SCALE GENOMIC DNA]</scope>
    <source>
        <strain evidence="1 2">MS1.AVA.1</strain>
    </source>
</reference>
<keyword evidence="2" id="KW-1185">Reference proteome</keyword>
<organism evidence="1 2">
    <name type="scientific">Streptomyces machairae</name>
    <dbReference type="NCBI Taxonomy" id="3134109"/>
    <lineage>
        <taxon>Bacteria</taxon>
        <taxon>Bacillati</taxon>
        <taxon>Actinomycetota</taxon>
        <taxon>Actinomycetes</taxon>
        <taxon>Kitasatosporales</taxon>
        <taxon>Streptomycetaceae</taxon>
        <taxon>Streptomyces</taxon>
    </lineage>
</organism>
<name>A0ABU8UF69_9ACTN</name>